<keyword evidence="1" id="KW-0472">Membrane</keyword>
<organism evidence="2 3">
    <name type="scientific">Bryocella elongata</name>
    <dbReference type="NCBI Taxonomy" id="863522"/>
    <lineage>
        <taxon>Bacteria</taxon>
        <taxon>Pseudomonadati</taxon>
        <taxon>Acidobacteriota</taxon>
        <taxon>Terriglobia</taxon>
        <taxon>Terriglobales</taxon>
        <taxon>Acidobacteriaceae</taxon>
        <taxon>Bryocella</taxon>
    </lineage>
</organism>
<keyword evidence="3" id="KW-1185">Reference proteome</keyword>
<dbReference type="Proteomes" id="UP000236728">
    <property type="component" value="Unassembled WGS sequence"/>
</dbReference>
<gene>
    <name evidence="2" type="ORF">SAMN05421819_0049</name>
</gene>
<name>A0A1H5S4B2_9BACT</name>
<dbReference type="AlphaFoldDB" id="A0A1H5S4B2"/>
<feature type="transmembrane region" description="Helical" evidence="1">
    <location>
        <begin position="188"/>
        <end position="207"/>
    </location>
</feature>
<dbReference type="OrthoDB" id="104580at2"/>
<protein>
    <recommendedName>
        <fullName evidence="4">Transcriptional regulatory protein, C terminal</fullName>
    </recommendedName>
</protein>
<evidence type="ECO:0008006" key="4">
    <source>
        <dbReference type="Google" id="ProtNLM"/>
    </source>
</evidence>
<proteinExistence type="predicted"/>
<evidence type="ECO:0000256" key="1">
    <source>
        <dbReference type="SAM" id="Phobius"/>
    </source>
</evidence>
<evidence type="ECO:0000313" key="2">
    <source>
        <dbReference type="EMBL" id="SEF44728.1"/>
    </source>
</evidence>
<dbReference type="EMBL" id="FNVA01000001">
    <property type="protein sequence ID" value="SEF44728.1"/>
    <property type="molecule type" value="Genomic_DNA"/>
</dbReference>
<accession>A0A1H5S4B2</accession>
<evidence type="ECO:0000313" key="3">
    <source>
        <dbReference type="Proteomes" id="UP000236728"/>
    </source>
</evidence>
<sequence length="469" mass="52629">MGEDCSVVAPGTTEEDRGYTGDPRWLLVERILATRDFQRSPRLSEFLRHVSQLTLQGHEDTISEQYLGTALFGRSADYDSTSDTIVRSHALRLRRKLEHYFRHDGRSEPLTLIIPRGGYVPTFIPGAETASAGAQGREQMPPQLATGALPEAAPHTEDDLRVLVPEPALVATAISPDLREVMSRYRTVLTLTLCLVILLVAAVVYQWRALAMLRAHAYHDRNHPLWSRLFNTEEPTQVVLGDSGLVLFHATARRYVSLSEYVNNDFAKELPYVEHVDPNFALFLSGRRYTSFVDATAAIRLLRLPEALPDRTTVRFSRDMRLDDFKNGNTIIVGAQEADPWVELFERQMDFVFSIDNPEKTAVFLNKNPQPGEPAVYRPELEGPRQIYAVVAFLPNLNGTGDVLLLEGINMAGTESAVDLMMDDQQLLPILRRMRGKDGTLPHFEMMIAANVVKDSPAPPQVVALHVHR</sequence>
<keyword evidence="1" id="KW-1133">Transmembrane helix</keyword>
<reference evidence="2 3" key="1">
    <citation type="submission" date="2016-10" db="EMBL/GenBank/DDBJ databases">
        <authorList>
            <person name="de Groot N.N."/>
        </authorList>
    </citation>
    <scope>NUCLEOTIDE SEQUENCE [LARGE SCALE GENOMIC DNA]</scope>
    <source>
        <strain evidence="2 3">DSM 22489</strain>
    </source>
</reference>
<keyword evidence="1" id="KW-0812">Transmembrane</keyword>
<dbReference type="RefSeq" id="WP_103931044.1">
    <property type="nucleotide sequence ID" value="NZ_FNVA01000001.1"/>
</dbReference>